<protein>
    <submittedName>
        <fullName evidence="1">Uncharacterized protein</fullName>
    </submittedName>
</protein>
<proteinExistence type="predicted"/>
<reference evidence="1 2" key="1">
    <citation type="journal article" date="2016" name="Mol. Biol. Evol.">
        <title>Comparative Genomics of Early-Diverging Mushroom-Forming Fungi Provides Insights into the Origins of Lignocellulose Decay Capabilities.</title>
        <authorList>
            <person name="Nagy L.G."/>
            <person name="Riley R."/>
            <person name="Tritt A."/>
            <person name="Adam C."/>
            <person name="Daum C."/>
            <person name="Floudas D."/>
            <person name="Sun H."/>
            <person name="Yadav J.S."/>
            <person name="Pangilinan J."/>
            <person name="Larsson K.H."/>
            <person name="Matsuura K."/>
            <person name="Barry K."/>
            <person name="Labutti K."/>
            <person name="Kuo R."/>
            <person name="Ohm R.A."/>
            <person name="Bhattacharya S.S."/>
            <person name="Shirouzu T."/>
            <person name="Yoshinaga Y."/>
            <person name="Martin F.M."/>
            <person name="Grigoriev I.V."/>
            <person name="Hibbett D.S."/>
        </authorList>
    </citation>
    <scope>NUCLEOTIDE SEQUENCE [LARGE SCALE GENOMIC DNA]</scope>
    <source>
        <strain evidence="1 2">HHB12029</strain>
    </source>
</reference>
<dbReference type="Proteomes" id="UP000077266">
    <property type="component" value="Unassembled WGS sequence"/>
</dbReference>
<evidence type="ECO:0000313" key="1">
    <source>
        <dbReference type="EMBL" id="KZV86901.1"/>
    </source>
</evidence>
<gene>
    <name evidence="1" type="ORF">EXIGLDRAFT_215546</name>
</gene>
<organism evidence="1 2">
    <name type="scientific">Exidia glandulosa HHB12029</name>
    <dbReference type="NCBI Taxonomy" id="1314781"/>
    <lineage>
        <taxon>Eukaryota</taxon>
        <taxon>Fungi</taxon>
        <taxon>Dikarya</taxon>
        <taxon>Basidiomycota</taxon>
        <taxon>Agaricomycotina</taxon>
        <taxon>Agaricomycetes</taxon>
        <taxon>Auriculariales</taxon>
        <taxon>Exidiaceae</taxon>
        <taxon>Exidia</taxon>
    </lineage>
</organism>
<dbReference type="InParanoid" id="A0A165EGS6"/>
<sequence length="276" mass="31709">MSPARTRAAQLIRRILCLPSLEKWWRTPPRLSTHGALLHALTVEKTWEHSTGDMYSSLKRKICECLGAEVKHLSDADTLSTVATALCQIVLASPTEQLQLCFDAFCYRVVKPHQESWAPRLEDSALCARLDMFLHPNDLPRARISIWSLIWAGPGRHKLEFAIHVAVLIALHKRRGLPVSDTQEYIDEFFRLLEESIAEIPGVLCLGGLDIRIHFIRHCIELRSAWWNHFLAYAEGNADDRQKRWIEVLREEVERLGPCTKCYEEYPYTELTPSIA</sequence>
<dbReference type="AlphaFoldDB" id="A0A165EGS6"/>
<accession>A0A165EGS6</accession>
<evidence type="ECO:0000313" key="2">
    <source>
        <dbReference type="Proteomes" id="UP000077266"/>
    </source>
</evidence>
<keyword evidence="2" id="KW-1185">Reference proteome</keyword>
<name>A0A165EGS6_EXIGL</name>
<dbReference type="EMBL" id="KV426141">
    <property type="protein sequence ID" value="KZV86901.1"/>
    <property type="molecule type" value="Genomic_DNA"/>
</dbReference>